<dbReference type="Gene3D" id="3.30.60.10">
    <property type="entry name" value="Endochitinase-like"/>
    <property type="match status" value="1"/>
</dbReference>
<evidence type="ECO:0000256" key="2">
    <source>
        <dbReference type="ARBA" id="ARBA00022669"/>
    </source>
</evidence>
<keyword evidence="3" id="KW-0479">Metal-binding</keyword>
<reference evidence="13" key="1">
    <citation type="journal article" date="2012" name="Mol. Plant Microbe Interact.">
        <title>A highly conserved effector in Fusarium oxysporum is required for full virulence on Arabidopsis.</title>
        <authorList>
            <person name="Thatcher L.F."/>
            <person name="Gardiner D.M."/>
            <person name="Kazan K."/>
            <person name="Manners J."/>
        </authorList>
    </citation>
    <scope>NUCLEOTIDE SEQUENCE [LARGE SCALE GENOMIC DNA]</scope>
    <source>
        <strain evidence="13">Fo5176</strain>
    </source>
</reference>
<dbReference type="STRING" id="660025.F9FKT2"/>
<accession>F9FKT2</accession>
<evidence type="ECO:0000256" key="1">
    <source>
        <dbReference type="ARBA" id="ARBA00001941"/>
    </source>
</evidence>
<keyword evidence="6" id="KW-0119">Carbohydrate metabolism</keyword>
<dbReference type="Pfam" id="PF01522">
    <property type="entry name" value="Polysacc_deac_1"/>
    <property type="match status" value="1"/>
</dbReference>
<proteinExistence type="predicted"/>
<comment type="cofactor">
    <cofactor evidence="1">
        <name>Co(2+)</name>
        <dbReference type="ChEBI" id="CHEBI:48828"/>
    </cofactor>
</comment>
<evidence type="ECO:0000256" key="4">
    <source>
        <dbReference type="ARBA" id="ARBA00022729"/>
    </source>
</evidence>
<gene>
    <name evidence="13" type="ORF">FOXB_07011</name>
</gene>
<dbReference type="PaxDb" id="5507-FOXG_02409P0"/>
<dbReference type="CDD" id="cd00035">
    <property type="entry name" value="ChtBD1"/>
    <property type="match status" value="1"/>
</dbReference>
<organism evidence="13">
    <name type="scientific">Fusarium oxysporum (strain Fo5176)</name>
    <name type="common">Fusarium vascular wilt</name>
    <dbReference type="NCBI Taxonomy" id="660025"/>
    <lineage>
        <taxon>Eukaryota</taxon>
        <taxon>Fungi</taxon>
        <taxon>Dikarya</taxon>
        <taxon>Ascomycota</taxon>
        <taxon>Pezizomycotina</taxon>
        <taxon>Sordariomycetes</taxon>
        <taxon>Hypocreomycetidae</taxon>
        <taxon>Hypocreales</taxon>
        <taxon>Nectriaceae</taxon>
        <taxon>Fusarium</taxon>
        <taxon>Fusarium oxysporum species complex</taxon>
    </lineage>
</organism>
<dbReference type="PANTHER" id="PTHR46471:SF2">
    <property type="entry name" value="CHITIN DEACETYLASE-RELATED"/>
    <property type="match status" value="1"/>
</dbReference>
<sequence length="512" mass="54841">MKTSLPVTLASLLLHAGTVLSGPVFAADDILSLRDSKLRKRAECGLGIGSCNPGSCCSESGFCGTTGDFCGGSACQLEYSDSCDTLRYLVSSKSSYCSNGHGADIETSFGPRGSSTEGISRPQLGNVPYAETGTVITTCTTPGVIALTFDDGPLDYTNDLLDLLDERDVQATFFVAGNNRAKGHIDDSSNPWPAVMRRMFSAGHHIASHTWTHRNLNEVNSTIRRSEMIYNEMAFRNLFGWIPTYMRAPYLECNAASGCLDEMSELGYHVVDQNIDTKDYENDNPALIQISKDRYSSGVSSNSDNNQYIVLAHDVHDQTVHNLTAFMIDTAQDRGYRLVTVGECLGDPQENWYRTVSRGRDVTSTESATPTQTVPPTNVSVTTSTATATGGLATLVRVQPSEAAVPGMATVDRVKATVEQAVMQTLGRARLPEVTFTTPPTVFVVQVSGHHAETTVTRLVALSTGSAAIVLLTAELVARGALESDVNVVTQTGEACGEGSLIVHVWTSLAGI</sequence>
<dbReference type="SUPFAM" id="SSF57016">
    <property type="entry name" value="Plant lectins/antimicrobial peptides"/>
    <property type="match status" value="1"/>
</dbReference>
<dbReference type="GO" id="GO:0005975">
    <property type="term" value="P:carbohydrate metabolic process"/>
    <property type="evidence" value="ECO:0007669"/>
    <property type="project" value="InterPro"/>
</dbReference>
<keyword evidence="7" id="KW-0170">Cobalt</keyword>
<dbReference type="PROSITE" id="PS50941">
    <property type="entry name" value="CHIT_BIND_I_2"/>
    <property type="match status" value="1"/>
</dbReference>
<feature type="chain" id="PRO_5003389518" description="Chitin deacetylase" evidence="10">
    <location>
        <begin position="22"/>
        <end position="512"/>
    </location>
</feature>
<dbReference type="PROSITE" id="PS00026">
    <property type="entry name" value="CHIT_BIND_I_1"/>
    <property type="match status" value="1"/>
</dbReference>
<feature type="disulfide bond" evidence="8">
    <location>
        <begin position="51"/>
        <end position="63"/>
    </location>
</feature>
<feature type="region of interest" description="Disordered" evidence="9">
    <location>
        <begin position="359"/>
        <end position="383"/>
    </location>
</feature>
<comment type="caution">
    <text evidence="13">The sequence shown here is derived from an EMBL/GenBank/DDBJ whole genome shotgun (WGS) entry which is preliminary data.</text>
</comment>
<evidence type="ECO:0000256" key="8">
    <source>
        <dbReference type="PROSITE-ProRule" id="PRU00261"/>
    </source>
</evidence>
<feature type="compositionally biased region" description="Low complexity" evidence="9">
    <location>
        <begin position="368"/>
        <end position="383"/>
    </location>
</feature>
<dbReference type="CDD" id="cd10951">
    <property type="entry name" value="CE4_ClCDA_like"/>
    <property type="match status" value="1"/>
</dbReference>
<evidence type="ECO:0000256" key="3">
    <source>
        <dbReference type="ARBA" id="ARBA00022723"/>
    </source>
</evidence>
<dbReference type="GO" id="GO:0008061">
    <property type="term" value="F:chitin binding"/>
    <property type="evidence" value="ECO:0007669"/>
    <property type="project" value="UniProtKB-UniRule"/>
</dbReference>
<evidence type="ECO:0008006" key="14">
    <source>
        <dbReference type="Google" id="ProtNLM"/>
    </source>
</evidence>
<dbReference type="SUPFAM" id="SSF88713">
    <property type="entry name" value="Glycoside hydrolase/deacetylase"/>
    <property type="match status" value="1"/>
</dbReference>
<dbReference type="InterPro" id="IPR001002">
    <property type="entry name" value="Chitin-bd_1"/>
</dbReference>
<dbReference type="PANTHER" id="PTHR46471">
    <property type="entry name" value="CHITIN DEACETYLASE"/>
    <property type="match status" value="1"/>
</dbReference>
<feature type="signal peptide" evidence="10">
    <location>
        <begin position="1"/>
        <end position="21"/>
    </location>
</feature>
<feature type="disulfide bond" evidence="8">
    <location>
        <begin position="56"/>
        <end position="70"/>
    </location>
</feature>
<dbReference type="EMBL" id="AFQF01002156">
    <property type="protein sequence ID" value="EGU82425.1"/>
    <property type="molecule type" value="Genomic_DNA"/>
</dbReference>
<evidence type="ECO:0000256" key="7">
    <source>
        <dbReference type="ARBA" id="ARBA00023285"/>
    </source>
</evidence>
<evidence type="ECO:0000256" key="6">
    <source>
        <dbReference type="ARBA" id="ARBA00023277"/>
    </source>
</evidence>
<evidence type="ECO:0000256" key="10">
    <source>
        <dbReference type="SAM" id="SignalP"/>
    </source>
</evidence>
<dbReference type="PROSITE" id="PS51677">
    <property type="entry name" value="NODB"/>
    <property type="match status" value="1"/>
</dbReference>
<feature type="domain" description="NodB homology" evidence="12">
    <location>
        <begin position="143"/>
        <end position="339"/>
    </location>
</feature>
<dbReference type="Gene3D" id="3.20.20.370">
    <property type="entry name" value="Glycoside hydrolase/deacetylase"/>
    <property type="match status" value="1"/>
</dbReference>
<keyword evidence="5" id="KW-0378">Hydrolase</keyword>
<dbReference type="GO" id="GO:0046872">
    <property type="term" value="F:metal ion binding"/>
    <property type="evidence" value="ECO:0007669"/>
    <property type="project" value="UniProtKB-KW"/>
</dbReference>
<name>F9FKT2_FUSOF</name>
<keyword evidence="8" id="KW-1015">Disulfide bond</keyword>
<dbReference type="OrthoDB" id="407355at2759"/>
<dbReference type="AlphaFoldDB" id="F9FKT2"/>
<protein>
    <recommendedName>
        <fullName evidence="14">Chitin deacetylase</fullName>
    </recommendedName>
</protein>
<evidence type="ECO:0000256" key="9">
    <source>
        <dbReference type="SAM" id="MobiDB-lite"/>
    </source>
</evidence>
<keyword evidence="2 8" id="KW-0147">Chitin-binding</keyword>
<dbReference type="SMART" id="SM00270">
    <property type="entry name" value="ChtBD1"/>
    <property type="match status" value="1"/>
</dbReference>
<dbReference type="InterPro" id="IPR036861">
    <property type="entry name" value="Endochitinase-like_sf"/>
</dbReference>
<evidence type="ECO:0000313" key="13">
    <source>
        <dbReference type="EMBL" id="EGU82425.1"/>
    </source>
</evidence>
<evidence type="ECO:0000256" key="5">
    <source>
        <dbReference type="ARBA" id="ARBA00022801"/>
    </source>
</evidence>
<dbReference type="GO" id="GO:0016810">
    <property type="term" value="F:hydrolase activity, acting on carbon-nitrogen (but not peptide) bonds"/>
    <property type="evidence" value="ECO:0007669"/>
    <property type="project" value="InterPro"/>
</dbReference>
<feature type="domain" description="Chitin-binding type-1" evidence="11">
    <location>
        <begin position="41"/>
        <end position="85"/>
    </location>
</feature>
<dbReference type="InterPro" id="IPR011330">
    <property type="entry name" value="Glyco_hydro/deAcase_b/a-brl"/>
</dbReference>
<dbReference type="InterPro" id="IPR002509">
    <property type="entry name" value="NODB_dom"/>
</dbReference>
<evidence type="ECO:0000259" key="12">
    <source>
        <dbReference type="PROSITE" id="PS51677"/>
    </source>
</evidence>
<dbReference type="InterPro" id="IPR018371">
    <property type="entry name" value="Chitin-binding_1_CS"/>
</dbReference>
<keyword evidence="4 10" id="KW-0732">Signal</keyword>
<evidence type="ECO:0000259" key="11">
    <source>
        <dbReference type="PROSITE" id="PS50941"/>
    </source>
</evidence>
<comment type="caution">
    <text evidence="8">Lacks conserved residue(s) required for the propagation of feature annotation.</text>
</comment>